<name>A0A4R5L583_9BURK</name>
<reference evidence="1 2" key="1">
    <citation type="submission" date="2019-03" db="EMBL/GenBank/DDBJ databases">
        <title>Paraburkholderia sp. isolated from native Mimosa gymnas in Guartela State Park, Brazil.</title>
        <authorList>
            <person name="Paulitsch F."/>
            <person name="Hungria M."/>
            <person name="Delamuta J.R.M."/>
            <person name="Ribeiro R.A."/>
            <person name="Dall'Agnol R."/>
            <person name="Silva J.S.B."/>
        </authorList>
    </citation>
    <scope>NUCLEOTIDE SEQUENCE [LARGE SCALE GENOMIC DNA]</scope>
    <source>
        <strain evidence="1 2">CNPSo 3008</strain>
    </source>
</reference>
<dbReference type="Proteomes" id="UP000295606">
    <property type="component" value="Unassembled WGS sequence"/>
</dbReference>
<dbReference type="AlphaFoldDB" id="A0A4R5L583"/>
<comment type="caution">
    <text evidence="1">The sequence shown here is derived from an EMBL/GenBank/DDBJ whole genome shotgun (WGS) entry which is preliminary data.</text>
</comment>
<proteinExistence type="predicted"/>
<protein>
    <submittedName>
        <fullName evidence="1">Uncharacterized protein</fullName>
    </submittedName>
</protein>
<evidence type="ECO:0000313" key="2">
    <source>
        <dbReference type="Proteomes" id="UP000295606"/>
    </source>
</evidence>
<gene>
    <name evidence="1" type="ORF">E1N52_34790</name>
</gene>
<dbReference type="EMBL" id="SMOD01000041">
    <property type="protein sequence ID" value="TDG03416.1"/>
    <property type="molecule type" value="Genomic_DNA"/>
</dbReference>
<accession>A0A4R5L583</accession>
<evidence type="ECO:0000313" key="1">
    <source>
        <dbReference type="EMBL" id="TDG03416.1"/>
    </source>
</evidence>
<organism evidence="1 2">
    <name type="scientific">Paraburkholderia guartelaensis</name>
    <dbReference type="NCBI Taxonomy" id="2546446"/>
    <lineage>
        <taxon>Bacteria</taxon>
        <taxon>Pseudomonadati</taxon>
        <taxon>Pseudomonadota</taxon>
        <taxon>Betaproteobacteria</taxon>
        <taxon>Burkholderiales</taxon>
        <taxon>Burkholderiaceae</taxon>
        <taxon>Paraburkholderia</taxon>
    </lineage>
</organism>
<sequence length="89" mass="9920">MLSPLLGTGAASVFLIYLRCTGMSRSVVGTLAGKMNMQDLVRFRMPLCPRRPETIVQPSLRRARCESHQGTAREALLAFTRNPELMGQR</sequence>